<feature type="modified residue" description="4-aspartylphosphate" evidence="2">
    <location>
        <position position="57"/>
    </location>
</feature>
<dbReference type="PANTHER" id="PTHR44591:SF3">
    <property type="entry name" value="RESPONSE REGULATORY DOMAIN-CONTAINING PROTEIN"/>
    <property type="match status" value="1"/>
</dbReference>
<keyword evidence="1 2" id="KW-0597">Phosphoprotein</keyword>
<dbReference type="AlphaFoldDB" id="A0AAW3TW62"/>
<comment type="caution">
    <text evidence="4">The sequence shown here is derived from an EMBL/GenBank/DDBJ whole genome shotgun (WGS) entry which is preliminary data.</text>
</comment>
<organism evidence="4 5">
    <name type="scientific">Sphingomonas aquatilis</name>
    <dbReference type="NCBI Taxonomy" id="93063"/>
    <lineage>
        <taxon>Bacteria</taxon>
        <taxon>Pseudomonadati</taxon>
        <taxon>Pseudomonadota</taxon>
        <taxon>Alphaproteobacteria</taxon>
        <taxon>Sphingomonadales</taxon>
        <taxon>Sphingomonadaceae</taxon>
        <taxon>Sphingomonas</taxon>
    </lineage>
</organism>
<gene>
    <name evidence="4" type="ORF">GGR47_003746</name>
</gene>
<protein>
    <submittedName>
        <fullName evidence="4">DNA-binding NtrC family response regulator</fullName>
    </submittedName>
</protein>
<evidence type="ECO:0000259" key="3">
    <source>
        <dbReference type="PROSITE" id="PS50110"/>
    </source>
</evidence>
<dbReference type="EMBL" id="JACIDB010000018">
    <property type="protein sequence ID" value="MBB3877478.1"/>
    <property type="molecule type" value="Genomic_DNA"/>
</dbReference>
<dbReference type="GO" id="GO:0003677">
    <property type="term" value="F:DNA binding"/>
    <property type="evidence" value="ECO:0007669"/>
    <property type="project" value="UniProtKB-KW"/>
</dbReference>
<feature type="domain" description="Response regulatory" evidence="3">
    <location>
        <begin position="7"/>
        <end position="119"/>
    </location>
</feature>
<reference evidence="4 5" key="1">
    <citation type="submission" date="2020-08" db="EMBL/GenBank/DDBJ databases">
        <title>Genomic Encyclopedia of Type Strains, Phase IV (KMG-IV): sequencing the most valuable type-strain genomes for metagenomic binning, comparative biology and taxonomic classification.</title>
        <authorList>
            <person name="Goeker M."/>
        </authorList>
    </citation>
    <scope>NUCLEOTIDE SEQUENCE [LARGE SCALE GENOMIC DNA]</scope>
    <source>
        <strain evidence="4 5">DSM 15581</strain>
    </source>
</reference>
<evidence type="ECO:0000313" key="5">
    <source>
        <dbReference type="Proteomes" id="UP000528945"/>
    </source>
</evidence>
<dbReference type="SMART" id="SM00448">
    <property type="entry name" value="REC"/>
    <property type="match status" value="1"/>
</dbReference>
<name>A0AAW3TW62_9SPHN</name>
<dbReference type="Pfam" id="PF00072">
    <property type="entry name" value="Response_reg"/>
    <property type="match status" value="1"/>
</dbReference>
<dbReference type="InterPro" id="IPR050595">
    <property type="entry name" value="Bact_response_regulator"/>
</dbReference>
<keyword evidence="5" id="KW-1185">Reference proteome</keyword>
<dbReference type="InterPro" id="IPR001789">
    <property type="entry name" value="Sig_transdc_resp-reg_receiver"/>
</dbReference>
<keyword evidence="4" id="KW-0238">DNA-binding</keyword>
<dbReference type="PROSITE" id="PS50110">
    <property type="entry name" value="RESPONSE_REGULATORY"/>
    <property type="match status" value="1"/>
</dbReference>
<accession>A0AAW3TW62</accession>
<dbReference type="Proteomes" id="UP000528945">
    <property type="component" value="Unassembled WGS sequence"/>
</dbReference>
<evidence type="ECO:0000313" key="4">
    <source>
        <dbReference type="EMBL" id="MBB3877478.1"/>
    </source>
</evidence>
<proteinExistence type="predicted"/>
<dbReference type="PANTHER" id="PTHR44591">
    <property type="entry name" value="STRESS RESPONSE REGULATOR PROTEIN 1"/>
    <property type="match status" value="1"/>
</dbReference>
<dbReference type="GO" id="GO:0000160">
    <property type="term" value="P:phosphorelay signal transduction system"/>
    <property type="evidence" value="ECO:0007669"/>
    <property type="project" value="InterPro"/>
</dbReference>
<sequence length="123" mass="13271">MPALPWPGLSPPYTLEVGGFSTQLLNELGYGTEWASNAADALALLAASLDFDAVFSDVVMPGMGGVEFGKEVRRLYPGLPVILTSGYSHVLVEEGQHGFPLLHKPYAVEDLSRLLRETLLARS</sequence>
<dbReference type="Gene3D" id="3.40.50.2300">
    <property type="match status" value="1"/>
</dbReference>
<evidence type="ECO:0000256" key="1">
    <source>
        <dbReference type="ARBA" id="ARBA00022553"/>
    </source>
</evidence>
<evidence type="ECO:0000256" key="2">
    <source>
        <dbReference type="PROSITE-ProRule" id="PRU00169"/>
    </source>
</evidence>
<dbReference type="InterPro" id="IPR011006">
    <property type="entry name" value="CheY-like_superfamily"/>
</dbReference>
<dbReference type="SUPFAM" id="SSF52172">
    <property type="entry name" value="CheY-like"/>
    <property type="match status" value="1"/>
</dbReference>